<name>A0A251T740_HELAN</name>
<dbReference type="InParanoid" id="A0A251T740"/>
<dbReference type="AlphaFoldDB" id="A0A251T740"/>
<feature type="region of interest" description="Disordered" evidence="1">
    <location>
        <begin position="1"/>
        <end position="21"/>
    </location>
</feature>
<gene>
    <name evidence="2" type="ORF">HannXRQ_Chr12g0386191</name>
</gene>
<evidence type="ECO:0000313" key="3">
    <source>
        <dbReference type="Proteomes" id="UP000215914"/>
    </source>
</evidence>
<feature type="compositionally biased region" description="Polar residues" evidence="1">
    <location>
        <begin position="1"/>
        <end position="13"/>
    </location>
</feature>
<accession>A0A251T740</accession>
<dbReference type="EMBL" id="CM007901">
    <property type="protein sequence ID" value="OTG06482.1"/>
    <property type="molecule type" value="Genomic_DNA"/>
</dbReference>
<reference evidence="3" key="1">
    <citation type="journal article" date="2017" name="Nature">
        <title>The sunflower genome provides insights into oil metabolism, flowering and Asterid evolution.</title>
        <authorList>
            <person name="Badouin H."/>
            <person name="Gouzy J."/>
            <person name="Grassa C.J."/>
            <person name="Murat F."/>
            <person name="Staton S.E."/>
            <person name="Cottret L."/>
            <person name="Lelandais-Briere C."/>
            <person name="Owens G.L."/>
            <person name="Carrere S."/>
            <person name="Mayjonade B."/>
            <person name="Legrand L."/>
            <person name="Gill N."/>
            <person name="Kane N.C."/>
            <person name="Bowers J.E."/>
            <person name="Hubner S."/>
            <person name="Bellec A."/>
            <person name="Berard A."/>
            <person name="Berges H."/>
            <person name="Blanchet N."/>
            <person name="Boniface M.C."/>
            <person name="Brunel D."/>
            <person name="Catrice O."/>
            <person name="Chaidir N."/>
            <person name="Claudel C."/>
            <person name="Donnadieu C."/>
            <person name="Faraut T."/>
            <person name="Fievet G."/>
            <person name="Helmstetter N."/>
            <person name="King M."/>
            <person name="Knapp S.J."/>
            <person name="Lai Z."/>
            <person name="Le Paslier M.C."/>
            <person name="Lippi Y."/>
            <person name="Lorenzon L."/>
            <person name="Mandel J.R."/>
            <person name="Marage G."/>
            <person name="Marchand G."/>
            <person name="Marquand E."/>
            <person name="Bret-Mestries E."/>
            <person name="Morien E."/>
            <person name="Nambeesan S."/>
            <person name="Nguyen T."/>
            <person name="Pegot-Espagnet P."/>
            <person name="Pouilly N."/>
            <person name="Raftis F."/>
            <person name="Sallet E."/>
            <person name="Schiex T."/>
            <person name="Thomas J."/>
            <person name="Vandecasteele C."/>
            <person name="Vares D."/>
            <person name="Vear F."/>
            <person name="Vautrin S."/>
            <person name="Crespi M."/>
            <person name="Mangin B."/>
            <person name="Burke J.M."/>
            <person name="Salse J."/>
            <person name="Munos S."/>
            <person name="Vincourt P."/>
            <person name="Rieseberg L.H."/>
            <person name="Langlade N.B."/>
        </authorList>
    </citation>
    <scope>NUCLEOTIDE SEQUENCE [LARGE SCALE GENOMIC DNA]</scope>
    <source>
        <strain evidence="3">cv. SF193</strain>
    </source>
</reference>
<protein>
    <submittedName>
        <fullName evidence="2">Uncharacterized protein</fullName>
    </submittedName>
</protein>
<sequence>MSRLVENNTISLQPNPPARNHHNASQKLLLPLWFICNVIHLQQINNRIKISTLNAAPISYFGPNTLNKITIHYQMKSRFMRKLTERTSRINNIDSPINQRHSSRNSI</sequence>
<dbReference type="Proteomes" id="UP000215914">
    <property type="component" value="Chromosome 12"/>
</dbReference>
<keyword evidence="3" id="KW-1185">Reference proteome</keyword>
<evidence type="ECO:0000256" key="1">
    <source>
        <dbReference type="SAM" id="MobiDB-lite"/>
    </source>
</evidence>
<evidence type="ECO:0000313" key="2">
    <source>
        <dbReference type="EMBL" id="OTG06482.1"/>
    </source>
</evidence>
<proteinExistence type="predicted"/>
<organism evidence="2 3">
    <name type="scientific">Helianthus annuus</name>
    <name type="common">Common sunflower</name>
    <dbReference type="NCBI Taxonomy" id="4232"/>
    <lineage>
        <taxon>Eukaryota</taxon>
        <taxon>Viridiplantae</taxon>
        <taxon>Streptophyta</taxon>
        <taxon>Embryophyta</taxon>
        <taxon>Tracheophyta</taxon>
        <taxon>Spermatophyta</taxon>
        <taxon>Magnoliopsida</taxon>
        <taxon>eudicotyledons</taxon>
        <taxon>Gunneridae</taxon>
        <taxon>Pentapetalae</taxon>
        <taxon>asterids</taxon>
        <taxon>campanulids</taxon>
        <taxon>Asterales</taxon>
        <taxon>Asteraceae</taxon>
        <taxon>Asteroideae</taxon>
        <taxon>Heliantheae alliance</taxon>
        <taxon>Heliantheae</taxon>
        <taxon>Helianthus</taxon>
    </lineage>
</organism>